<dbReference type="HOGENOM" id="CLU_1326584_0_0_1"/>
<accession>B0DUV3</accession>
<reference evidence="1 2" key="1">
    <citation type="journal article" date="2008" name="Nature">
        <title>The genome of Laccaria bicolor provides insights into mycorrhizal symbiosis.</title>
        <authorList>
            <person name="Martin F."/>
            <person name="Aerts A."/>
            <person name="Ahren D."/>
            <person name="Brun A."/>
            <person name="Danchin E.G.J."/>
            <person name="Duchaussoy F."/>
            <person name="Gibon J."/>
            <person name="Kohler A."/>
            <person name="Lindquist E."/>
            <person name="Pereda V."/>
            <person name="Salamov A."/>
            <person name="Shapiro H.J."/>
            <person name="Wuyts J."/>
            <person name="Blaudez D."/>
            <person name="Buee M."/>
            <person name="Brokstein P."/>
            <person name="Canbaeck B."/>
            <person name="Cohen D."/>
            <person name="Courty P.E."/>
            <person name="Coutinho P.M."/>
            <person name="Delaruelle C."/>
            <person name="Detter J.C."/>
            <person name="Deveau A."/>
            <person name="DiFazio S."/>
            <person name="Duplessis S."/>
            <person name="Fraissinet-Tachet L."/>
            <person name="Lucic E."/>
            <person name="Frey-Klett P."/>
            <person name="Fourrey C."/>
            <person name="Feussner I."/>
            <person name="Gay G."/>
            <person name="Grimwood J."/>
            <person name="Hoegger P.J."/>
            <person name="Jain P."/>
            <person name="Kilaru S."/>
            <person name="Labbe J."/>
            <person name="Lin Y.C."/>
            <person name="Legue V."/>
            <person name="Le Tacon F."/>
            <person name="Marmeisse R."/>
            <person name="Melayah D."/>
            <person name="Montanini B."/>
            <person name="Muratet M."/>
            <person name="Nehls U."/>
            <person name="Niculita-Hirzel H."/>
            <person name="Oudot-Le Secq M.P."/>
            <person name="Peter M."/>
            <person name="Quesneville H."/>
            <person name="Rajashekar B."/>
            <person name="Reich M."/>
            <person name="Rouhier N."/>
            <person name="Schmutz J."/>
            <person name="Yin T."/>
            <person name="Chalot M."/>
            <person name="Henrissat B."/>
            <person name="Kuees U."/>
            <person name="Lucas S."/>
            <person name="Van de Peer Y."/>
            <person name="Podila G.K."/>
            <person name="Polle A."/>
            <person name="Pukkila P.J."/>
            <person name="Richardson P.M."/>
            <person name="Rouze P."/>
            <person name="Sanders I.R."/>
            <person name="Stajich J.E."/>
            <person name="Tunlid A."/>
            <person name="Tuskan G."/>
            <person name="Grigoriev I.V."/>
        </authorList>
    </citation>
    <scope>NUCLEOTIDE SEQUENCE [LARGE SCALE GENOMIC DNA]</scope>
    <source>
        <strain evidence="2">S238N-H82 / ATCC MYA-4686</strain>
    </source>
</reference>
<dbReference type="InParanoid" id="B0DUV3"/>
<dbReference type="EMBL" id="DS547137">
    <property type="protein sequence ID" value="EDR01677.1"/>
    <property type="molecule type" value="Genomic_DNA"/>
</dbReference>
<evidence type="ECO:0000313" key="1">
    <source>
        <dbReference type="EMBL" id="EDR01677.1"/>
    </source>
</evidence>
<proteinExistence type="predicted"/>
<name>B0DUV3_LACBS</name>
<gene>
    <name evidence="1" type="ORF">LACBIDRAFT_310674</name>
</gene>
<evidence type="ECO:0000313" key="2">
    <source>
        <dbReference type="Proteomes" id="UP000001194"/>
    </source>
</evidence>
<dbReference type="RefSeq" id="XP_001887753.1">
    <property type="nucleotide sequence ID" value="XM_001887718.1"/>
</dbReference>
<dbReference type="Proteomes" id="UP000001194">
    <property type="component" value="Unassembled WGS sequence"/>
</dbReference>
<dbReference type="OrthoDB" id="4138492at2759"/>
<organism evidence="2">
    <name type="scientific">Laccaria bicolor (strain S238N-H82 / ATCC MYA-4686)</name>
    <name type="common">Bicoloured deceiver</name>
    <name type="synonym">Laccaria laccata var. bicolor</name>
    <dbReference type="NCBI Taxonomy" id="486041"/>
    <lineage>
        <taxon>Eukaryota</taxon>
        <taxon>Fungi</taxon>
        <taxon>Dikarya</taxon>
        <taxon>Basidiomycota</taxon>
        <taxon>Agaricomycotina</taxon>
        <taxon>Agaricomycetes</taxon>
        <taxon>Agaricomycetidae</taxon>
        <taxon>Agaricales</taxon>
        <taxon>Agaricineae</taxon>
        <taxon>Hydnangiaceae</taxon>
        <taxon>Laccaria</taxon>
    </lineage>
</organism>
<sequence length="207" mass="22993">MVHVSPYPFVLNIRYISLGHPRNGVPILLNVITYSVFSKTSLPPPGSVQVQRNLVNPLSPFFAIAQSTAQGRAKSNSYTAGPQPLIQDGNGADPLIQPPSAWAFYWRTGWPRVGQDSGQIDCCGAAKPEGSPGIPEGTAKDRLVVEVTLFTWCPLFWRIMVLLRTQNQTLLEESYAEIKLYRSYLRDPTTNMWKHVLPGSGNLINDR</sequence>
<dbReference type="KEGG" id="lbc:LACBIDRAFT_310674"/>
<protein>
    <submittedName>
        <fullName evidence="1">Predicted protein</fullName>
    </submittedName>
</protein>
<keyword evidence="2" id="KW-1185">Reference proteome</keyword>
<dbReference type="AlphaFoldDB" id="B0DUV3"/>
<dbReference type="GeneID" id="6083293"/>